<evidence type="ECO:0000259" key="5">
    <source>
        <dbReference type="PROSITE" id="PS50043"/>
    </source>
</evidence>
<keyword evidence="4" id="KW-0597">Phosphoprotein</keyword>
<feature type="modified residue" description="4-aspartylphosphate" evidence="4">
    <location>
        <position position="64"/>
    </location>
</feature>
<gene>
    <name evidence="7" type="ORF">EJ063_00890</name>
</gene>
<dbReference type="PROSITE" id="PS00622">
    <property type="entry name" value="HTH_LUXR_1"/>
    <property type="match status" value="1"/>
</dbReference>
<dbReference type="InterPro" id="IPR011006">
    <property type="entry name" value="CheY-like_superfamily"/>
</dbReference>
<comment type="caution">
    <text evidence="7">The sequence shown here is derived from an EMBL/GenBank/DDBJ whole genome shotgun (WGS) entry which is preliminary data.</text>
</comment>
<dbReference type="SUPFAM" id="SSF52172">
    <property type="entry name" value="CheY-like"/>
    <property type="match status" value="1"/>
</dbReference>
<evidence type="ECO:0000256" key="4">
    <source>
        <dbReference type="PROSITE-ProRule" id="PRU00169"/>
    </source>
</evidence>
<dbReference type="Pfam" id="PF00196">
    <property type="entry name" value="GerE"/>
    <property type="match status" value="1"/>
</dbReference>
<dbReference type="InterPro" id="IPR000792">
    <property type="entry name" value="Tscrpt_reg_LuxR_C"/>
</dbReference>
<evidence type="ECO:0000313" key="7">
    <source>
        <dbReference type="EMBL" id="RTZ17368.1"/>
    </source>
</evidence>
<dbReference type="InterPro" id="IPR039420">
    <property type="entry name" value="WalR-like"/>
</dbReference>
<reference evidence="7 8" key="1">
    <citation type="submission" date="2018-12" db="EMBL/GenBank/DDBJ databases">
        <title>Vibrio sp. isolated from China Sea.</title>
        <authorList>
            <person name="Li Y."/>
        </authorList>
    </citation>
    <scope>NUCLEOTIDE SEQUENCE [LARGE SCALE GENOMIC DNA]</scope>
    <source>
        <strain evidence="7 8">BEI207</strain>
    </source>
</reference>
<sequence>MQKIKDPTLTKIRVLLVDDHPLMRRGINQLLSFEDEFEVVAEASNGADAVAQNHELKPDLILLDLNMKGMSGLDTLNALRADECDATVVILTVSDSPADIEAIVKAGADGYLLKDTEPDELVELLKDSLRGNKAYSREVASYLAERENSPSVFDELTDREVQILKEVAKGLRNKQIADTLFISESTVKVHMKSLLKKLQVPSRTAATVLYLERYGDIK</sequence>
<dbReference type="Pfam" id="PF00072">
    <property type="entry name" value="Response_reg"/>
    <property type="match status" value="1"/>
</dbReference>
<feature type="domain" description="Response regulatory" evidence="6">
    <location>
        <begin position="13"/>
        <end position="129"/>
    </location>
</feature>
<dbReference type="PRINTS" id="PR00038">
    <property type="entry name" value="HTHLUXR"/>
</dbReference>
<dbReference type="PROSITE" id="PS50043">
    <property type="entry name" value="HTH_LUXR_2"/>
    <property type="match status" value="1"/>
</dbReference>
<evidence type="ECO:0000313" key="8">
    <source>
        <dbReference type="Proteomes" id="UP000268973"/>
    </source>
</evidence>
<dbReference type="SUPFAM" id="SSF46894">
    <property type="entry name" value="C-terminal effector domain of the bipartite response regulators"/>
    <property type="match status" value="1"/>
</dbReference>
<dbReference type="InterPro" id="IPR001789">
    <property type="entry name" value="Sig_transdc_resp-reg_receiver"/>
</dbReference>
<proteinExistence type="predicted"/>
<dbReference type="GO" id="GO:0000160">
    <property type="term" value="P:phosphorelay signal transduction system"/>
    <property type="evidence" value="ECO:0007669"/>
    <property type="project" value="InterPro"/>
</dbReference>
<evidence type="ECO:0000256" key="1">
    <source>
        <dbReference type="ARBA" id="ARBA00023015"/>
    </source>
</evidence>
<dbReference type="SMART" id="SM00421">
    <property type="entry name" value="HTH_LUXR"/>
    <property type="match status" value="1"/>
</dbReference>
<dbReference type="OrthoDB" id="9796655at2"/>
<evidence type="ECO:0000256" key="2">
    <source>
        <dbReference type="ARBA" id="ARBA00023125"/>
    </source>
</evidence>
<dbReference type="InterPro" id="IPR016032">
    <property type="entry name" value="Sig_transdc_resp-reg_C-effctor"/>
</dbReference>
<dbReference type="PROSITE" id="PS50110">
    <property type="entry name" value="RESPONSE_REGULATORY"/>
    <property type="match status" value="1"/>
</dbReference>
<dbReference type="GO" id="GO:0006355">
    <property type="term" value="P:regulation of DNA-templated transcription"/>
    <property type="evidence" value="ECO:0007669"/>
    <property type="project" value="InterPro"/>
</dbReference>
<accession>A0A432D0F8</accession>
<dbReference type="PANTHER" id="PTHR43214:SF41">
    <property type="entry name" value="NITRATE_NITRITE RESPONSE REGULATOR PROTEIN NARP"/>
    <property type="match status" value="1"/>
</dbReference>
<dbReference type="PANTHER" id="PTHR43214">
    <property type="entry name" value="TWO-COMPONENT RESPONSE REGULATOR"/>
    <property type="match status" value="1"/>
</dbReference>
<feature type="domain" description="HTH luxR-type" evidence="5">
    <location>
        <begin position="149"/>
        <end position="214"/>
    </location>
</feature>
<keyword evidence="2" id="KW-0238">DNA-binding</keyword>
<keyword evidence="3" id="KW-0804">Transcription</keyword>
<dbReference type="EMBL" id="RXZH01000001">
    <property type="protein sequence ID" value="RTZ17368.1"/>
    <property type="molecule type" value="Genomic_DNA"/>
</dbReference>
<dbReference type="GO" id="GO:0003677">
    <property type="term" value="F:DNA binding"/>
    <property type="evidence" value="ECO:0007669"/>
    <property type="project" value="UniProtKB-KW"/>
</dbReference>
<keyword evidence="1" id="KW-0805">Transcription regulation</keyword>
<protein>
    <submittedName>
        <fullName evidence="7">Response regulator</fullName>
    </submittedName>
</protein>
<evidence type="ECO:0000256" key="3">
    <source>
        <dbReference type="ARBA" id="ARBA00023163"/>
    </source>
</evidence>
<dbReference type="CDD" id="cd06170">
    <property type="entry name" value="LuxR_C_like"/>
    <property type="match status" value="1"/>
</dbReference>
<evidence type="ECO:0000259" key="6">
    <source>
        <dbReference type="PROSITE" id="PS50110"/>
    </source>
</evidence>
<organism evidence="7 8">
    <name type="scientific">Vibrio aquaticus</name>
    <dbReference type="NCBI Taxonomy" id="2496559"/>
    <lineage>
        <taxon>Bacteria</taxon>
        <taxon>Pseudomonadati</taxon>
        <taxon>Pseudomonadota</taxon>
        <taxon>Gammaproteobacteria</taxon>
        <taxon>Vibrionales</taxon>
        <taxon>Vibrionaceae</taxon>
        <taxon>Vibrio</taxon>
    </lineage>
</organism>
<keyword evidence="8" id="KW-1185">Reference proteome</keyword>
<dbReference type="Proteomes" id="UP000268973">
    <property type="component" value="Unassembled WGS sequence"/>
</dbReference>
<name>A0A432D0F8_9VIBR</name>
<dbReference type="AlphaFoldDB" id="A0A432D0F8"/>
<dbReference type="Gene3D" id="3.40.50.2300">
    <property type="match status" value="1"/>
</dbReference>
<dbReference type="SMART" id="SM00448">
    <property type="entry name" value="REC"/>
    <property type="match status" value="1"/>
</dbReference>